<feature type="transmembrane region" description="Helical" evidence="1">
    <location>
        <begin position="81"/>
        <end position="104"/>
    </location>
</feature>
<dbReference type="PANTHER" id="PTHR43373:SF1">
    <property type="entry name" value="NA(+)_H(+) ANTIPORTER SUBUNIT A"/>
    <property type="match status" value="1"/>
</dbReference>
<reference evidence="3" key="1">
    <citation type="submission" date="2018-05" db="EMBL/GenBank/DDBJ databases">
        <authorList>
            <person name="Lanie J.A."/>
            <person name="Ng W.-L."/>
            <person name="Kazmierczak K.M."/>
            <person name="Andrzejewski T.M."/>
            <person name="Davidsen T.M."/>
            <person name="Wayne K.J."/>
            <person name="Tettelin H."/>
            <person name="Glass J.I."/>
            <person name="Rusch D."/>
            <person name="Podicherti R."/>
            <person name="Tsui H.-C.T."/>
            <person name="Winkler M.E."/>
        </authorList>
    </citation>
    <scope>NUCLEOTIDE SEQUENCE</scope>
</reference>
<proteinExistence type="predicted"/>
<evidence type="ECO:0000313" key="3">
    <source>
        <dbReference type="EMBL" id="SVA55367.1"/>
    </source>
</evidence>
<evidence type="ECO:0000256" key="1">
    <source>
        <dbReference type="SAM" id="Phobius"/>
    </source>
</evidence>
<dbReference type="InterPro" id="IPR050616">
    <property type="entry name" value="CPA3_Na-H_Antiporter_A"/>
</dbReference>
<accession>A0A381WTX1</accession>
<dbReference type="InterPro" id="IPR001750">
    <property type="entry name" value="ND/Mrp_TM"/>
</dbReference>
<organism evidence="3">
    <name type="scientific">marine metagenome</name>
    <dbReference type="NCBI Taxonomy" id="408172"/>
    <lineage>
        <taxon>unclassified sequences</taxon>
        <taxon>metagenomes</taxon>
        <taxon>ecological metagenomes</taxon>
    </lineage>
</organism>
<gene>
    <name evidence="3" type="ORF">METZ01_LOCUS108221</name>
</gene>
<feature type="transmembrane region" description="Helical" evidence="1">
    <location>
        <begin position="419"/>
        <end position="439"/>
    </location>
</feature>
<dbReference type="PANTHER" id="PTHR43373">
    <property type="entry name" value="NA(+)/H(+) ANTIPORTER SUBUNIT"/>
    <property type="match status" value="1"/>
</dbReference>
<sequence>METIVSIKPLLAVLVSTVGALLIIFVGKKPNVRESWSIIAGIIKLFIVLSMIPDVVYDKKVISYSLFTILPGIDISFRVDAFGLLFAMGASLLWIATSIYSIGYMRSTNEGSQTRYFACFAVALSSTIGVAFSANLFTMFLFYEGLTIITYPLVAHKGTAEAKSGARKYAIYLLGAAKAFLVAAIILTYNLTGTLEFSKAGIFPTDIQLAHPELLYVVFVLFLFGFAKCAIMPFHGWLPAAMVAPTPVSALLHAVAVVKTGVFTVLRVIFFVFGADLMMDIGVDIFVITFASFTIITASFLALSRDNLKARLAFSTISQLSYIILGAALLTPSAMIGGIIHITNHAFSKITLFFCAGSIYVSSHKTEVSQLNGIGKKMPWTMAAFTIATLSMIGIPPVSGFITKWYLIIGAMERHSLAVLTVLLASSFLNAAYFAPIVYKAFFKMENSEAVNNNHDLHQHDEIKENLLLVVPLFLTAIVSVVLGLYPDFIVQLAKMVI</sequence>
<dbReference type="AlphaFoldDB" id="A0A381WTX1"/>
<keyword evidence="1" id="KW-0472">Membrane</keyword>
<feature type="transmembrane region" description="Helical" evidence="1">
    <location>
        <begin position="382"/>
        <end position="407"/>
    </location>
</feature>
<dbReference type="NCBIfam" id="NF006236">
    <property type="entry name" value="PRK08375.1-1"/>
    <property type="match status" value="1"/>
</dbReference>
<feature type="transmembrane region" description="Helical" evidence="1">
    <location>
        <begin position="285"/>
        <end position="304"/>
    </location>
</feature>
<keyword evidence="1" id="KW-0812">Transmembrane</keyword>
<dbReference type="PRINTS" id="PR01434">
    <property type="entry name" value="NADHDHGNASE5"/>
</dbReference>
<feature type="transmembrane region" description="Helical" evidence="1">
    <location>
        <begin position="116"/>
        <end position="143"/>
    </location>
</feature>
<feature type="transmembrane region" description="Helical" evidence="1">
    <location>
        <begin position="169"/>
        <end position="193"/>
    </location>
</feature>
<dbReference type="EMBL" id="UINC01012718">
    <property type="protein sequence ID" value="SVA55367.1"/>
    <property type="molecule type" value="Genomic_DNA"/>
</dbReference>
<feature type="transmembrane region" description="Helical" evidence="1">
    <location>
        <begin position="250"/>
        <end position="273"/>
    </location>
</feature>
<feature type="transmembrane region" description="Helical" evidence="1">
    <location>
        <begin position="214"/>
        <end position="238"/>
    </location>
</feature>
<feature type="transmembrane region" description="Helical" evidence="1">
    <location>
        <begin position="467"/>
        <end position="486"/>
    </location>
</feature>
<protein>
    <recommendedName>
        <fullName evidence="2">NADH:quinone oxidoreductase/Mrp antiporter transmembrane domain-containing protein</fullName>
    </recommendedName>
</protein>
<dbReference type="Pfam" id="PF00361">
    <property type="entry name" value="Proton_antipo_M"/>
    <property type="match status" value="1"/>
</dbReference>
<feature type="transmembrane region" description="Helical" evidence="1">
    <location>
        <begin position="6"/>
        <end position="26"/>
    </location>
</feature>
<name>A0A381WTX1_9ZZZZ</name>
<feature type="transmembrane region" description="Helical" evidence="1">
    <location>
        <begin position="38"/>
        <end position="57"/>
    </location>
</feature>
<evidence type="ECO:0000259" key="2">
    <source>
        <dbReference type="Pfam" id="PF00361"/>
    </source>
</evidence>
<feature type="domain" description="NADH:quinone oxidoreductase/Mrp antiporter transmembrane" evidence="2">
    <location>
        <begin position="133"/>
        <end position="428"/>
    </location>
</feature>
<keyword evidence="1" id="KW-1133">Transmembrane helix</keyword>